<dbReference type="InterPro" id="IPR051016">
    <property type="entry name" value="Diverse_Substrate_AcTransf"/>
</dbReference>
<dbReference type="InterPro" id="IPR016181">
    <property type="entry name" value="Acyl_CoA_acyltransferase"/>
</dbReference>
<dbReference type="STRING" id="258515.SAMN05192585_11378"/>
<dbReference type="InterPro" id="IPR000182">
    <property type="entry name" value="GNAT_dom"/>
</dbReference>
<evidence type="ECO:0000313" key="5">
    <source>
        <dbReference type="EMBL" id="SDN21267.1"/>
    </source>
</evidence>
<dbReference type="AlphaFoldDB" id="A0A1G9ZJL8"/>
<accession>A0A1G9ZJL8</accession>
<evidence type="ECO:0000256" key="1">
    <source>
        <dbReference type="ARBA" id="ARBA00008694"/>
    </source>
</evidence>
<keyword evidence="3 5" id="KW-0012">Acyltransferase</keyword>
<dbReference type="PANTHER" id="PTHR10545:SF29">
    <property type="entry name" value="GH14572P-RELATED"/>
    <property type="match status" value="1"/>
</dbReference>
<dbReference type="Proteomes" id="UP000199182">
    <property type="component" value="Unassembled WGS sequence"/>
</dbReference>
<protein>
    <submittedName>
        <fullName evidence="5">L-amino acid N-acyltransferase YncA</fullName>
    </submittedName>
</protein>
<dbReference type="PROSITE" id="PS51186">
    <property type="entry name" value="GNAT"/>
    <property type="match status" value="1"/>
</dbReference>
<dbReference type="EMBL" id="FNID01000013">
    <property type="protein sequence ID" value="SDN21267.1"/>
    <property type="molecule type" value="Genomic_DNA"/>
</dbReference>
<gene>
    <name evidence="5" type="ORF">SAMN05192585_11378</name>
</gene>
<dbReference type="CDD" id="cd04301">
    <property type="entry name" value="NAT_SF"/>
    <property type="match status" value="1"/>
</dbReference>
<keyword evidence="6" id="KW-1185">Reference proteome</keyword>
<evidence type="ECO:0000256" key="3">
    <source>
        <dbReference type="ARBA" id="ARBA00023315"/>
    </source>
</evidence>
<organism evidence="5 6">
    <name type="scientific">Acetanaerobacterium elongatum</name>
    <dbReference type="NCBI Taxonomy" id="258515"/>
    <lineage>
        <taxon>Bacteria</taxon>
        <taxon>Bacillati</taxon>
        <taxon>Bacillota</taxon>
        <taxon>Clostridia</taxon>
        <taxon>Eubacteriales</taxon>
        <taxon>Oscillospiraceae</taxon>
        <taxon>Acetanaerobacterium</taxon>
    </lineage>
</organism>
<evidence type="ECO:0000256" key="2">
    <source>
        <dbReference type="ARBA" id="ARBA00022679"/>
    </source>
</evidence>
<proteinExistence type="inferred from homology"/>
<dbReference type="RefSeq" id="WP_092639722.1">
    <property type="nucleotide sequence ID" value="NZ_FNID01000013.1"/>
</dbReference>
<reference evidence="5 6" key="1">
    <citation type="submission" date="2016-10" db="EMBL/GenBank/DDBJ databases">
        <authorList>
            <person name="de Groot N.N."/>
        </authorList>
    </citation>
    <scope>NUCLEOTIDE SEQUENCE [LARGE SCALE GENOMIC DNA]</scope>
    <source>
        <strain evidence="5 6">CGMCC 1.5012</strain>
    </source>
</reference>
<comment type="similarity">
    <text evidence="1">Belongs to the acetyltransferase family.</text>
</comment>
<sequence length="161" mass="18104">MSVFTIRKALPEDAGLIYRFIMELARYEKMEDCVEATEAILHDSLFVRDAAKALIAEEDGTPIGYAIYFNNFSTFTGRPGIYLEDIYVTPTVRGKGYGKAMFNYLARVAEETGCARVEWACLDWNAPSLKFYASLGAKSMPTWILHRLSKDGIHQLAESAK</sequence>
<name>A0A1G9ZJL8_9FIRM</name>
<feature type="domain" description="N-acetyltransferase" evidence="4">
    <location>
        <begin position="4"/>
        <end position="153"/>
    </location>
</feature>
<evidence type="ECO:0000313" key="6">
    <source>
        <dbReference type="Proteomes" id="UP000199182"/>
    </source>
</evidence>
<dbReference type="GO" id="GO:0008080">
    <property type="term" value="F:N-acetyltransferase activity"/>
    <property type="evidence" value="ECO:0007669"/>
    <property type="project" value="TreeGrafter"/>
</dbReference>
<dbReference type="FunFam" id="3.40.630.30:FF:000064">
    <property type="entry name" value="GNAT family acetyltransferase"/>
    <property type="match status" value="1"/>
</dbReference>
<dbReference type="OrthoDB" id="9792929at2"/>
<evidence type="ECO:0000259" key="4">
    <source>
        <dbReference type="PROSITE" id="PS51186"/>
    </source>
</evidence>
<keyword evidence="2 5" id="KW-0808">Transferase</keyword>
<dbReference type="PANTHER" id="PTHR10545">
    <property type="entry name" value="DIAMINE N-ACETYLTRANSFERASE"/>
    <property type="match status" value="1"/>
</dbReference>
<dbReference type="Pfam" id="PF00583">
    <property type="entry name" value="Acetyltransf_1"/>
    <property type="match status" value="1"/>
</dbReference>
<dbReference type="SUPFAM" id="SSF55729">
    <property type="entry name" value="Acyl-CoA N-acyltransferases (Nat)"/>
    <property type="match status" value="1"/>
</dbReference>
<dbReference type="Gene3D" id="3.40.630.30">
    <property type="match status" value="1"/>
</dbReference>